<accession>A0ABQ0KW59</accession>
<dbReference type="CDD" id="cd18604">
    <property type="entry name" value="ABC_6TM_VMR1_D2_like"/>
    <property type="match status" value="1"/>
</dbReference>
<dbReference type="InterPro" id="IPR011527">
    <property type="entry name" value="ABC1_TM_dom"/>
</dbReference>
<dbReference type="Pfam" id="PF00664">
    <property type="entry name" value="ABC_membrane"/>
    <property type="match status" value="2"/>
</dbReference>
<feature type="transmembrane region" description="Helical" evidence="9">
    <location>
        <begin position="525"/>
        <end position="544"/>
    </location>
</feature>
<dbReference type="InterPro" id="IPR050173">
    <property type="entry name" value="ABC_transporter_C-like"/>
</dbReference>
<dbReference type="Gene3D" id="3.40.50.300">
    <property type="entry name" value="P-loop containing nucleotide triphosphate hydrolases"/>
    <property type="match status" value="2"/>
</dbReference>
<keyword evidence="13" id="KW-1185">Reference proteome</keyword>
<evidence type="ECO:0000256" key="1">
    <source>
        <dbReference type="ARBA" id="ARBA00004370"/>
    </source>
</evidence>
<feature type="domain" description="ABC transmembrane type-1" evidence="11">
    <location>
        <begin position="480"/>
        <end position="602"/>
    </location>
</feature>
<dbReference type="SMART" id="SM00382">
    <property type="entry name" value="AAA"/>
    <property type="match status" value="2"/>
</dbReference>
<evidence type="ECO:0000256" key="9">
    <source>
        <dbReference type="SAM" id="Phobius"/>
    </source>
</evidence>
<feature type="transmembrane region" description="Helical" evidence="9">
    <location>
        <begin position="1085"/>
        <end position="1108"/>
    </location>
</feature>
<sequence>MDLSSSIPQAPLGLKGLVFGDDSDREAEVNRQILLLPAYVSILSALVLVFSHSGLRGVLKRSRGSHTAADLSAFEPAIGFGAIWAWRLARVVGCIALFSVSLSISLEDGAAKTTRTSRLLDLLLMDGPYLYATLSALPTLSTKHYRQNLVRHANAVLLTAFAVYAYRDIIPLATFTLQPLDHGTKFAAKLSLLTFTSIVVPLLTPRLYIPIDPENPQKEINPEQTAPLGSFILYSFLDNIIWNAYRQSGLQEEQLYPMCDTDGALVLKERAFKHLDVYSGAKRRYLFFGLMRVYWREFSVLVVLILLRPVANYANPYAMNRLLEFIEMREQVGTHVVRPWVWIVMIGAAPLFNSVVFQLYIFINTRTLVRTESILTQLLLAHSLRIRMKAELDENKEKLETTPATPQPEPASASASAPAAGQENVRPASSEGDETESATVHASSASVKSAKSVGTTTTATTAADKKADKKDPKKGPTNIVGRLNNLITSDLASVVESRDFLVILLYCPAQIILGVYFLYVLLGNAVWVGVASILLLAPAPGYMARQVQKIQKQRMKRTDARISTVGEAVNALRMVKLFGWEGKMGGRISDKRSEELIWIRKRRLLDLANNIVVYASEPSHAMSLILTITPALLFPYICLRSEGIDAHWRQVITMILTFGTYTLIMRQPLTASKVFSSMTVFDFLRDTIFMITRWLNNLINGKVSLDRVDDFLKNTELLDEFSPDNTVRLFAAEAATDSEEIGFRNATFSWYTESDGALSRSQRQFQLRIPDEVLFKRGKINLVVGPTGSGKTSLLMALLGEMHYRPSSPDSWFNLPRSGGVAYAAQESWVLNETIRDNITFATPYDEARYKKVLYQCALEPDLALFQAGDQTEADDLLWLTLSGGQKARLTLARAVYSKAAILLLDDVFAALDVHTAQHIVDNLFRGELIADRTVILVTHNIALTRPIADYIVTFGSDGRIQAQGTVSEITRHGVVAAQIRVQEEALDKQQAVVDPKAPEDNKPKSGDGKLIVAEEVQLGHVSASALGVYFKSMGGKHPIVFFIFFYGTLLVSLVANALRTWVLGYWASQYDNRPSDEVDVVKNLGLFTSTAVISTASVAVTFVILVVGQLRASRIIHTDLIQSILSAPLRWLDVTPVSRIIARVTNDIRAVDDSIPNQIWPLSDMILTMFVRLGAIVLYAPVFFFPGIAIGAFGAWIGQVYIAGQLPVKRLHSNARAPVIAHFGAAISGLVSVRAFAAQDKIKADSIAKINRYTRAARSFYNLNRWVSVRVDILGGILSSGLAAYLVYIRPTSAGDMGFVINMCMTATQMLLWAVRLLNDFEVQGNSLERIQGYIQIDHEKPATVAGTPPAYWPSSGDLEVENLTARYSADGPAVLHGISFSVKAGERVGIVGRTGSGKSSLTLSLLRCIPTEGSVRYDGLDTSQLNLDALRSSITIIPQVPELLSGTLRSNLDPFGQYDDAELNAALRASGLFSLQSELDEGRITLDSVLAAGGSNLSVGQRQIFALARAIVRRSKILILDEATSAIDYKTDSIIQTSLREELGQDVSLLTVAHRLQTIMDNDKIMVLDAGKIVEYGSPKELLGIEGGRLRALVEESGDKDVLYEMAGAI</sequence>
<feature type="transmembrane region" description="Helical" evidence="9">
    <location>
        <begin position="33"/>
        <end position="55"/>
    </location>
</feature>
<feature type="domain" description="ABC transmembrane type-1" evidence="11">
    <location>
        <begin position="1050"/>
        <end position="1323"/>
    </location>
</feature>
<dbReference type="EMBL" id="DF838687">
    <property type="protein sequence ID" value="GAT43190.1"/>
    <property type="molecule type" value="Genomic_DNA"/>
</dbReference>
<evidence type="ECO:0000259" key="10">
    <source>
        <dbReference type="PROSITE" id="PS50893"/>
    </source>
</evidence>
<keyword evidence="6 9" id="KW-1133">Transmembrane helix</keyword>
<dbReference type="PROSITE" id="PS00211">
    <property type="entry name" value="ABC_TRANSPORTER_1"/>
    <property type="match status" value="1"/>
</dbReference>
<feature type="transmembrane region" description="Helical" evidence="9">
    <location>
        <begin position="611"/>
        <end position="634"/>
    </location>
</feature>
<dbReference type="SUPFAM" id="SSF90123">
    <property type="entry name" value="ABC transporter transmembrane region"/>
    <property type="match status" value="2"/>
</dbReference>
<proteinExistence type="predicted"/>
<dbReference type="GO" id="GO:0005524">
    <property type="term" value="F:ATP binding"/>
    <property type="evidence" value="ECO:0007669"/>
    <property type="project" value="UniProtKB-KW"/>
</dbReference>
<feature type="transmembrane region" description="Helical" evidence="9">
    <location>
        <begin position="1040"/>
        <end position="1065"/>
    </location>
</feature>
<gene>
    <name evidence="12" type="ORF">MCHLO_00880</name>
</gene>
<dbReference type="CDD" id="cd03244">
    <property type="entry name" value="ABCC_MRP_domain2"/>
    <property type="match status" value="1"/>
</dbReference>
<dbReference type="InterPro" id="IPR003593">
    <property type="entry name" value="AAA+_ATPase"/>
</dbReference>
<feature type="compositionally biased region" description="Low complexity" evidence="8">
    <location>
        <begin position="410"/>
        <end position="420"/>
    </location>
</feature>
<evidence type="ECO:0000259" key="11">
    <source>
        <dbReference type="PROSITE" id="PS50929"/>
    </source>
</evidence>
<feature type="region of interest" description="Disordered" evidence="8">
    <location>
        <begin position="398"/>
        <end position="479"/>
    </location>
</feature>
<dbReference type="SUPFAM" id="SSF52540">
    <property type="entry name" value="P-loop containing nucleoside triphosphate hydrolases"/>
    <property type="match status" value="2"/>
</dbReference>
<feature type="transmembrane region" description="Helical" evidence="9">
    <location>
        <begin position="500"/>
        <end position="519"/>
    </location>
</feature>
<keyword evidence="4" id="KW-0547">Nucleotide-binding</keyword>
<dbReference type="PANTHER" id="PTHR24223">
    <property type="entry name" value="ATP-BINDING CASSETTE SUB-FAMILY C"/>
    <property type="match status" value="1"/>
</dbReference>
<evidence type="ECO:0000256" key="6">
    <source>
        <dbReference type="ARBA" id="ARBA00022989"/>
    </source>
</evidence>
<feature type="transmembrane region" description="Helical" evidence="9">
    <location>
        <begin position="1218"/>
        <end position="1238"/>
    </location>
</feature>
<feature type="compositionally biased region" description="Basic and acidic residues" evidence="8">
    <location>
        <begin position="463"/>
        <end position="474"/>
    </location>
</feature>
<evidence type="ECO:0000256" key="3">
    <source>
        <dbReference type="ARBA" id="ARBA00022692"/>
    </source>
</evidence>
<feature type="transmembrane region" description="Helical" evidence="9">
    <location>
        <begin position="149"/>
        <end position="166"/>
    </location>
</feature>
<evidence type="ECO:0000256" key="2">
    <source>
        <dbReference type="ARBA" id="ARBA00022448"/>
    </source>
</evidence>
<feature type="transmembrane region" description="Helical" evidence="9">
    <location>
        <begin position="1174"/>
        <end position="1198"/>
    </location>
</feature>
<protein>
    <submittedName>
        <fullName evidence="12">ATP-binding cassette transporter</fullName>
    </submittedName>
</protein>
<dbReference type="PROSITE" id="PS50893">
    <property type="entry name" value="ABC_TRANSPORTER_2"/>
    <property type="match status" value="2"/>
</dbReference>
<reference evidence="12" key="1">
    <citation type="submission" date="2014-09" db="EMBL/GenBank/DDBJ databases">
        <title>Genome sequence of the luminous mushroom Mycena chlorophos for searching fungal bioluminescence genes.</title>
        <authorList>
            <person name="Tanaka Y."/>
            <person name="Kasuga D."/>
            <person name="Oba Y."/>
            <person name="Hase S."/>
            <person name="Sato K."/>
            <person name="Oba Y."/>
            <person name="Sakakibara Y."/>
        </authorList>
    </citation>
    <scope>NUCLEOTIDE SEQUENCE</scope>
</reference>
<name>A0ABQ0KW59_MYCCL</name>
<feature type="transmembrane region" description="Helical" evidence="9">
    <location>
        <begin position="646"/>
        <end position="664"/>
    </location>
</feature>
<keyword evidence="2" id="KW-0813">Transport</keyword>
<feature type="transmembrane region" description="Helical" evidence="9">
    <location>
        <begin position="186"/>
        <end position="209"/>
    </location>
</feature>
<feature type="domain" description="ABC transporter" evidence="10">
    <location>
        <begin position="1360"/>
        <end position="1597"/>
    </location>
</feature>
<feature type="compositionally biased region" description="Low complexity" evidence="8">
    <location>
        <begin position="437"/>
        <end position="462"/>
    </location>
</feature>
<feature type="transmembrane region" description="Helical" evidence="9">
    <location>
        <begin position="1268"/>
        <end position="1288"/>
    </location>
</feature>
<evidence type="ECO:0000313" key="13">
    <source>
        <dbReference type="Proteomes" id="UP000815677"/>
    </source>
</evidence>
<keyword evidence="5 12" id="KW-0067">ATP-binding</keyword>
<dbReference type="Pfam" id="PF00005">
    <property type="entry name" value="ABC_tran"/>
    <property type="match status" value="2"/>
</dbReference>
<feature type="transmembrane region" description="Helical" evidence="9">
    <location>
        <begin position="340"/>
        <end position="363"/>
    </location>
</feature>
<dbReference type="InterPro" id="IPR027417">
    <property type="entry name" value="P-loop_NTPase"/>
</dbReference>
<dbReference type="CDD" id="cd03250">
    <property type="entry name" value="ABCC_MRP_domain1"/>
    <property type="match status" value="1"/>
</dbReference>
<dbReference type="CDD" id="cd18596">
    <property type="entry name" value="ABC_6TM_VMR1_D1_like"/>
    <property type="match status" value="1"/>
</dbReference>
<dbReference type="InterPro" id="IPR036640">
    <property type="entry name" value="ABC1_TM_sf"/>
</dbReference>
<evidence type="ECO:0000256" key="5">
    <source>
        <dbReference type="ARBA" id="ARBA00022840"/>
    </source>
</evidence>
<evidence type="ECO:0000313" key="12">
    <source>
        <dbReference type="EMBL" id="GAT43190.1"/>
    </source>
</evidence>
<evidence type="ECO:0000256" key="7">
    <source>
        <dbReference type="ARBA" id="ARBA00023136"/>
    </source>
</evidence>
<dbReference type="InterPro" id="IPR003439">
    <property type="entry name" value="ABC_transporter-like_ATP-bd"/>
</dbReference>
<comment type="subcellular location">
    <subcellularLocation>
        <location evidence="1">Membrane</location>
    </subcellularLocation>
</comment>
<dbReference type="Proteomes" id="UP000815677">
    <property type="component" value="Unassembled WGS sequence"/>
</dbReference>
<evidence type="ECO:0000256" key="4">
    <source>
        <dbReference type="ARBA" id="ARBA00022741"/>
    </source>
</evidence>
<feature type="domain" description="ABC transporter" evidence="10">
    <location>
        <begin position="741"/>
        <end position="983"/>
    </location>
</feature>
<keyword evidence="7 9" id="KW-0472">Membrane</keyword>
<keyword evidence="3 9" id="KW-0812">Transmembrane</keyword>
<dbReference type="PROSITE" id="PS50929">
    <property type="entry name" value="ABC_TM1F"/>
    <property type="match status" value="2"/>
</dbReference>
<evidence type="ECO:0000256" key="8">
    <source>
        <dbReference type="SAM" id="MobiDB-lite"/>
    </source>
</evidence>
<dbReference type="PANTHER" id="PTHR24223:SF356">
    <property type="entry name" value="ATP-BINDING CASSETTE TRANSPORTER ABC4"/>
    <property type="match status" value="1"/>
</dbReference>
<organism evidence="12 13">
    <name type="scientific">Mycena chlorophos</name>
    <name type="common">Agaric fungus</name>
    <name type="synonym">Agaricus chlorophos</name>
    <dbReference type="NCBI Taxonomy" id="658473"/>
    <lineage>
        <taxon>Eukaryota</taxon>
        <taxon>Fungi</taxon>
        <taxon>Dikarya</taxon>
        <taxon>Basidiomycota</taxon>
        <taxon>Agaricomycotina</taxon>
        <taxon>Agaricomycetes</taxon>
        <taxon>Agaricomycetidae</taxon>
        <taxon>Agaricales</taxon>
        <taxon>Marasmiineae</taxon>
        <taxon>Mycenaceae</taxon>
        <taxon>Mycena</taxon>
    </lineage>
</organism>
<feature type="transmembrane region" description="Helical" evidence="9">
    <location>
        <begin position="293"/>
        <end position="311"/>
    </location>
</feature>
<dbReference type="InterPro" id="IPR017871">
    <property type="entry name" value="ABC_transporter-like_CS"/>
</dbReference>
<dbReference type="Gene3D" id="1.20.1560.10">
    <property type="entry name" value="ABC transporter type 1, transmembrane domain"/>
    <property type="match status" value="2"/>
</dbReference>